<feature type="region of interest" description="Disordered" evidence="1">
    <location>
        <begin position="19"/>
        <end position="38"/>
    </location>
</feature>
<keyword evidence="2" id="KW-1185">Reference proteome</keyword>
<sequence>MKICSKPFFFFLRNTKLGPSQTNTNGTQRESETQSALRPSSVFPVFPVLVVYIHSTKRSAEPPMEEPKPSPPPPHSESRKRKALDAGDFQHSGYFKIRTIVKELRPFFIQLFEATDFRNCEAACEIRRRMKVMIELTKQLRTDTPSPPNPKKQEQTFTGVKTEHYLGELQEEQKNVQVPKESEFNPHANISDEIKKSNESGKEQDGLQGTFVVGGSPIGWNFVVFPGSVPVYYGRTKASAIAHRAAKQSANESEEKAYAFASS</sequence>
<dbReference type="PANTHER" id="PTHR35459">
    <property type="entry name" value="T1N6.14 PROTEIN"/>
    <property type="match status" value="1"/>
</dbReference>
<evidence type="ECO:0000313" key="2">
    <source>
        <dbReference type="Proteomes" id="UP001515500"/>
    </source>
</evidence>
<dbReference type="AlphaFoldDB" id="A0AB40B232"/>
<protein>
    <submittedName>
        <fullName evidence="3">Uncharacterized protein LOC120257917</fullName>
    </submittedName>
</protein>
<dbReference type="PANTHER" id="PTHR35459:SF2">
    <property type="entry name" value="T1N6.14 PROTEIN"/>
    <property type="match status" value="1"/>
</dbReference>
<organism evidence="2 3">
    <name type="scientific">Dioscorea cayennensis subsp. rotundata</name>
    <name type="common">White Guinea yam</name>
    <name type="synonym">Dioscorea rotundata</name>
    <dbReference type="NCBI Taxonomy" id="55577"/>
    <lineage>
        <taxon>Eukaryota</taxon>
        <taxon>Viridiplantae</taxon>
        <taxon>Streptophyta</taxon>
        <taxon>Embryophyta</taxon>
        <taxon>Tracheophyta</taxon>
        <taxon>Spermatophyta</taxon>
        <taxon>Magnoliopsida</taxon>
        <taxon>Liliopsida</taxon>
        <taxon>Dioscoreales</taxon>
        <taxon>Dioscoreaceae</taxon>
        <taxon>Dioscorea</taxon>
    </lineage>
</organism>
<dbReference type="Proteomes" id="UP001515500">
    <property type="component" value="Chromosome 1"/>
</dbReference>
<gene>
    <name evidence="3" type="primary">LOC120257917</name>
</gene>
<reference evidence="2" key="1">
    <citation type="submission" date="2025-05" db="UniProtKB">
        <authorList>
            <consortium name="RefSeq"/>
        </authorList>
    </citation>
    <scope>NUCLEOTIDE SEQUENCE [LARGE SCALE GENOMIC DNA]</scope>
</reference>
<name>A0AB40B232_DIOCR</name>
<dbReference type="RefSeq" id="XP_039121153.1">
    <property type="nucleotide sequence ID" value="XM_039265219.1"/>
</dbReference>
<proteinExistence type="predicted"/>
<accession>A0AB40B232</accession>
<dbReference type="GeneID" id="120257917"/>
<evidence type="ECO:0000256" key="1">
    <source>
        <dbReference type="SAM" id="MobiDB-lite"/>
    </source>
</evidence>
<feature type="region of interest" description="Disordered" evidence="1">
    <location>
        <begin position="57"/>
        <end position="85"/>
    </location>
</feature>
<reference evidence="3" key="2">
    <citation type="submission" date="2025-08" db="UniProtKB">
        <authorList>
            <consortium name="RefSeq"/>
        </authorList>
    </citation>
    <scope>IDENTIFICATION</scope>
</reference>
<evidence type="ECO:0000313" key="3">
    <source>
        <dbReference type="RefSeq" id="XP_039121153.1"/>
    </source>
</evidence>